<keyword evidence="5" id="KW-0456">Lyase</keyword>
<dbReference type="Gene3D" id="3.40.640.10">
    <property type="entry name" value="Type I PLP-dependent aspartate aminotransferase-like (Major domain)"/>
    <property type="match status" value="1"/>
</dbReference>
<sequence length="341" mass="37783">MYSFKNDYSEGAHPRLLKALSETNFEQVDGYGEDLYTQKAVQLLKQTIGRDDIDIHLLSGGTQTNLTAISAFLRPHEAIIAANTGHILVHETGAIEATGHKIISVEVGDGKLNSLHIKSVLDLHTDEHMVKPKLVYISNPTEIGSIYSKKELEEISVCCHENNLFLYIDGARLGSALCSDENDLELSALADLADAFYIGGTKNGALLGEALVICRESLKEDFRFHMKQKGAMLAKGKVLGIQFLELFKDDLYFDMAGHANTMAGLLRDEITKAGFNFLVHSPSNQIFPILPDRIISELQKNYAFYVWSKVDPDHSAVRLVTSWATKEEKVLAFIKDLNGAL</sequence>
<dbReference type="GO" id="GO:0006520">
    <property type="term" value="P:amino acid metabolic process"/>
    <property type="evidence" value="ECO:0007669"/>
    <property type="project" value="InterPro"/>
</dbReference>
<comment type="similarity">
    <text evidence="2">Belongs to the threonine aldolase family.</text>
</comment>
<organism evidence="5 6">
    <name type="scientific">Desulfosporosinus acididurans</name>
    <dbReference type="NCBI Taxonomy" id="476652"/>
    <lineage>
        <taxon>Bacteria</taxon>
        <taxon>Bacillati</taxon>
        <taxon>Bacillota</taxon>
        <taxon>Clostridia</taxon>
        <taxon>Eubacteriales</taxon>
        <taxon>Desulfitobacteriaceae</taxon>
        <taxon>Desulfosporosinus</taxon>
    </lineage>
</organism>
<feature type="domain" description="Aromatic amino acid beta-eliminating lyase/threonine aldolase" evidence="4">
    <location>
        <begin position="29"/>
        <end position="275"/>
    </location>
</feature>
<proteinExistence type="inferred from homology"/>
<evidence type="ECO:0000313" key="6">
    <source>
        <dbReference type="Proteomes" id="UP000036356"/>
    </source>
</evidence>
<dbReference type="Gene3D" id="3.90.1150.10">
    <property type="entry name" value="Aspartate Aminotransferase, domain 1"/>
    <property type="match status" value="1"/>
</dbReference>
<dbReference type="AlphaFoldDB" id="A0A0J1FWT9"/>
<name>A0A0J1FWT9_9FIRM</name>
<dbReference type="PANTHER" id="PTHR48097:SF5">
    <property type="entry name" value="LOW SPECIFICITY L-THREONINE ALDOLASE"/>
    <property type="match status" value="1"/>
</dbReference>
<protein>
    <submittedName>
        <fullName evidence="5">Low specificity L-threonine aldolase</fullName>
        <ecNumber evidence="5">4.1.2.48</ecNumber>
    </submittedName>
</protein>
<evidence type="ECO:0000256" key="3">
    <source>
        <dbReference type="ARBA" id="ARBA00022898"/>
    </source>
</evidence>
<dbReference type="GO" id="GO:0016829">
    <property type="term" value="F:lyase activity"/>
    <property type="evidence" value="ECO:0007669"/>
    <property type="project" value="UniProtKB-KW"/>
</dbReference>
<reference evidence="5 6" key="1">
    <citation type="submission" date="2015-06" db="EMBL/GenBank/DDBJ databases">
        <title>Draft genome of the moderately acidophilic sulfate reducer Candidatus Desulfosporosinus acididurans strain M1.</title>
        <authorList>
            <person name="Poehlein A."/>
            <person name="Petzsch P."/>
            <person name="Johnson B.D."/>
            <person name="Schloemann M."/>
            <person name="Daniel R."/>
            <person name="Muehling M."/>
        </authorList>
    </citation>
    <scope>NUCLEOTIDE SEQUENCE [LARGE SCALE GENOMIC DNA]</scope>
    <source>
        <strain evidence="5 6">M1</strain>
    </source>
</reference>
<keyword evidence="3" id="KW-0663">Pyridoxal phosphate</keyword>
<dbReference type="InterPro" id="IPR015424">
    <property type="entry name" value="PyrdxlP-dep_Trfase"/>
</dbReference>
<dbReference type="PANTHER" id="PTHR48097">
    <property type="entry name" value="L-THREONINE ALDOLASE-RELATED"/>
    <property type="match status" value="1"/>
</dbReference>
<evidence type="ECO:0000256" key="1">
    <source>
        <dbReference type="ARBA" id="ARBA00001933"/>
    </source>
</evidence>
<comment type="caution">
    <text evidence="5">The sequence shown here is derived from an EMBL/GenBank/DDBJ whole genome shotgun (WGS) entry which is preliminary data.</text>
</comment>
<dbReference type="PATRIC" id="fig|476652.3.peg.686"/>
<gene>
    <name evidence="5" type="primary">ltaE</name>
    <name evidence="5" type="ORF">DEAC_c06700</name>
</gene>
<evidence type="ECO:0000313" key="5">
    <source>
        <dbReference type="EMBL" id="KLU67458.1"/>
    </source>
</evidence>
<evidence type="ECO:0000256" key="2">
    <source>
        <dbReference type="ARBA" id="ARBA00006966"/>
    </source>
</evidence>
<keyword evidence="6" id="KW-1185">Reference proteome</keyword>
<dbReference type="Pfam" id="PF01212">
    <property type="entry name" value="Beta_elim_lyase"/>
    <property type="match status" value="1"/>
</dbReference>
<accession>A0A0J1FWT9</accession>
<dbReference type="InterPro" id="IPR015422">
    <property type="entry name" value="PyrdxlP-dep_Trfase_small"/>
</dbReference>
<dbReference type="SUPFAM" id="SSF53383">
    <property type="entry name" value="PLP-dependent transferases"/>
    <property type="match status" value="1"/>
</dbReference>
<dbReference type="Proteomes" id="UP000036356">
    <property type="component" value="Unassembled WGS sequence"/>
</dbReference>
<dbReference type="EC" id="4.1.2.48" evidence="5"/>
<dbReference type="InterPro" id="IPR015421">
    <property type="entry name" value="PyrdxlP-dep_Trfase_major"/>
</dbReference>
<comment type="cofactor">
    <cofactor evidence="1">
        <name>pyridoxal 5'-phosphate</name>
        <dbReference type="ChEBI" id="CHEBI:597326"/>
    </cofactor>
</comment>
<dbReference type="InterPro" id="IPR001597">
    <property type="entry name" value="ArAA_b-elim_lyase/Thr_aldolase"/>
</dbReference>
<dbReference type="EMBL" id="LDZY01000002">
    <property type="protein sequence ID" value="KLU67458.1"/>
    <property type="molecule type" value="Genomic_DNA"/>
</dbReference>
<dbReference type="STRING" id="476652.DEAC_c06700"/>
<dbReference type="RefSeq" id="WP_047808597.1">
    <property type="nucleotide sequence ID" value="NZ_LDZY01000002.1"/>
</dbReference>
<evidence type="ECO:0000259" key="4">
    <source>
        <dbReference type="Pfam" id="PF01212"/>
    </source>
</evidence>